<evidence type="ECO:0000313" key="2">
    <source>
        <dbReference type="Proteomes" id="UP001143910"/>
    </source>
</evidence>
<reference evidence="1" key="1">
    <citation type="submission" date="2022-08" db="EMBL/GenBank/DDBJ databases">
        <title>Genome Sequence of Lecanicillium fungicola.</title>
        <authorList>
            <person name="Buettner E."/>
        </authorList>
    </citation>
    <scope>NUCLEOTIDE SEQUENCE</scope>
    <source>
        <strain evidence="1">Babe33</strain>
    </source>
</reference>
<keyword evidence="2" id="KW-1185">Reference proteome</keyword>
<protein>
    <submittedName>
        <fullName evidence="1">Uncharacterized protein</fullName>
    </submittedName>
</protein>
<accession>A0ACC1NLI7</accession>
<dbReference type="Proteomes" id="UP001143910">
    <property type="component" value="Unassembled WGS sequence"/>
</dbReference>
<proteinExistence type="predicted"/>
<name>A0ACC1NLI7_9HYPO</name>
<sequence>MLGIYVVVVILNFIFRITRMENGQCIIGMRSIAMIPLISFDAVVNVYLTVLFLIPLKNLHSFKNMPQTNANIRLRTVAFRTFVGSLCTLMSSIVNLSVLMALNGEPGWVCLMCCNCDILFSAVVIQWVTSKDNAGTSLNSSIRAGNGNNSNSHHMRSATGPRDGGSPSRSFTPCLLDSSCTRPTTPADTSAATTTQCCSHGVDYDAESCDSVSMTAAKMLAAEQKRPAVIVTTTIAHETTPMVKLPPPPQPPQQQPKVLVRHHRNSIADADAVMAAVPTTGLSEATRGSRPVLPWGGHSNSRGRTWA</sequence>
<comment type="caution">
    <text evidence="1">The sequence shown here is derived from an EMBL/GenBank/DDBJ whole genome shotgun (WGS) entry which is preliminary data.</text>
</comment>
<dbReference type="EMBL" id="JANJQO010000261">
    <property type="protein sequence ID" value="KAJ2979673.1"/>
    <property type="molecule type" value="Genomic_DNA"/>
</dbReference>
<evidence type="ECO:0000313" key="1">
    <source>
        <dbReference type="EMBL" id="KAJ2979673.1"/>
    </source>
</evidence>
<gene>
    <name evidence="1" type="ORF">NQ176_g3106</name>
</gene>
<organism evidence="1 2">
    <name type="scientific">Zarea fungicola</name>
    <dbReference type="NCBI Taxonomy" id="93591"/>
    <lineage>
        <taxon>Eukaryota</taxon>
        <taxon>Fungi</taxon>
        <taxon>Dikarya</taxon>
        <taxon>Ascomycota</taxon>
        <taxon>Pezizomycotina</taxon>
        <taxon>Sordariomycetes</taxon>
        <taxon>Hypocreomycetidae</taxon>
        <taxon>Hypocreales</taxon>
        <taxon>Cordycipitaceae</taxon>
        <taxon>Zarea</taxon>
    </lineage>
</organism>